<dbReference type="EMBL" id="JBHMAJ010000001">
    <property type="protein sequence ID" value="MFB9822847.1"/>
    <property type="molecule type" value="Genomic_DNA"/>
</dbReference>
<comment type="caution">
    <text evidence="1">The sequence shown here is derived from an EMBL/GenBank/DDBJ whole genome shotgun (WGS) entry which is preliminary data.</text>
</comment>
<dbReference type="AlphaFoldDB" id="A0ABD5MNM3"/>
<reference evidence="1" key="1">
    <citation type="submission" date="2024-09" db="EMBL/GenBank/DDBJ databases">
        <authorList>
            <person name="Sun Q."/>
        </authorList>
    </citation>
    <scope>NUCLEOTIDE SEQUENCE [LARGE SCALE GENOMIC DNA]</scope>
    <source>
        <strain evidence="1">JCM 31273</strain>
    </source>
</reference>
<accession>A0ABD5MNM3</accession>
<evidence type="ECO:0008006" key="3">
    <source>
        <dbReference type="Google" id="ProtNLM"/>
    </source>
</evidence>
<protein>
    <recommendedName>
        <fullName evidence="3">Sulfatase</fullName>
    </recommendedName>
</protein>
<keyword evidence="2" id="KW-1185">Reference proteome</keyword>
<name>A0ABD5MNM3_9EURY</name>
<evidence type="ECO:0000313" key="1">
    <source>
        <dbReference type="EMBL" id="MFB9822847.1"/>
    </source>
</evidence>
<dbReference type="InterPro" id="IPR017850">
    <property type="entry name" value="Alkaline_phosphatase_core_sf"/>
</dbReference>
<dbReference type="Gene3D" id="3.40.720.10">
    <property type="entry name" value="Alkaline Phosphatase, subunit A"/>
    <property type="match status" value="1"/>
</dbReference>
<sequence length="305" mass="34724">MDSARMTVEWVLREKIAKPILDSGPPAKRYPERDWDILVILDACRFDTFAEVLWSELNGGTLKKIDSGVGGTPEFVRRHWTGREHHDTVYVTANVYLSKIADELDFHAVDRVWEDGFDEELRTTLPETVVQRGIEAADRYPNKRIVVHLMQPHAPFIGEAAVGNRTANPARSEALENVDTNREQTDSVYDQLRRGEVTRAEVVEAYQDNLRVAVPSVKRLIEETRGKTVVSADHGEVFGERAWPVPVPIRGHANRIHRPELTEVPWYEAPSNGRRRIIAEPPVSDTSEIDEEQVKDNLRAFGYIE</sequence>
<gene>
    <name evidence="1" type="ORF">ACFFOL_01415</name>
</gene>
<organism evidence="1 2">
    <name type="scientific">Halobaculum roseum</name>
    <dbReference type="NCBI Taxonomy" id="2175149"/>
    <lineage>
        <taxon>Archaea</taxon>
        <taxon>Methanobacteriati</taxon>
        <taxon>Methanobacteriota</taxon>
        <taxon>Stenosarchaea group</taxon>
        <taxon>Halobacteria</taxon>
        <taxon>Halobacteriales</taxon>
        <taxon>Haloferacaceae</taxon>
        <taxon>Halobaculum</taxon>
    </lineage>
</organism>
<dbReference type="RefSeq" id="WP_222921938.1">
    <property type="nucleotide sequence ID" value="NZ_CP082286.1"/>
</dbReference>
<evidence type="ECO:0000313" key="2">
    <source>
        <dbReference type="Proteomes" id="UP001589595"/>
    </source>
</evidence>
<dbReference type="GeneID" id="67212177"/>
<dbReference type="Proteomes" id="UP001589595">
    <property type="component" value="Unassembled WGS sequence"/>
</dbReference>
<proteinExistence type="predicted"/>